<evidence type="ECO:0000256" key="1">
    <source>
        <dbReference type="SAM" id="MobiDB-lite"/>
    </source>
</evidence>
<organism evidence="2 3">
    <name type="scientific">Pedobacter suwonensis</name>
    <dbReference type="NCBI Taxonomy" id="332999"/>
    <lineage>
        <taxon>Bacteria</taxon>
        <taxon>Pseudomonadati</taxon>
        <taxon>Bacteroidota</taxon>
        <taxon>Sphingobacteriia</taxon>
        <taxon>Sphingobacteriales</taxon>
        <taxon>Sphingobacteriaceae</taxon>
        <taxon>Pedobacter</taxon>
    </lineage>
</organism>
<dbReference type="AlphaFoldDB" id="A0A1I0TPD2"/>
<sequence length="50" mass="5511">MITNINVSIQKDSGGHEPDISSGEVKRIAGRNFNHCIESRSPNNSALLRF</sequence>
<reference evidence="3" key="1">
    <citation type="submission" date="2016-10" db="EMBL/GenBank/DDBJ databases">
        <authorList>
            <person name="Varghese N."/>
            <person name="Submissions S."/>
        </authorList>
    </citation>
    <scope>NUCLEOTIDE SEQUENCE [LARGE SCALE GENOMIC DNA]</scope>
    <source>
        <strain evidence="3">DSM 18130</strain>
    </source>
</reference>
<dbReference type="RefSeq" id="WP_159435253.1">
    <property type="nucleotide sequence ID" value="NZ_FOJM01000011.1"/>
</dbReference>
<feature type="region of interest" description="Disordered" evidence="1">
    <location>
        <begin position="1"/>
        <end position="21"/>
    </location>
</feature>
<evidence type="ECO:0000313" key="3">
    <source>
        <dbReference type="Proteomes" id="UP000198836"/>
    </source>
</evidence>
<feature type="compositionally biased region" description="Polar residues" evidence="1">
    <location>
        <begin position="1"/>
        <end position="11"/>
    </location>
</feature>
<protein>
    <submittedName>
        <fullName evidence="2">Uncharacterized protein</fullName>
    </submittedName>
</protein>
<name>A0A1I0TPD2_9SPHI</name>
<dbReference type="Proteomes" id="UP000198836">
    <property type="component" value="Unassembled WGS sequence"/>
</dbReference>
<dbReference type="STRING" id="332999.SAMN04488511_111162"/>
<proteinExistence type="predicted"/>
<evidence type="ECO:0000313" key="2">
    <source>
        <dbReference type="EMBL" id="SFA52896.1"/>
    </source>
</evidence>
<accession>A0A1I0TPD2</accession>
<gene>
    <name evidence="2" type="ORF">SAMN04488511_111162</name>
</gene>
<dbReference type="EMBL" id="FOJM01000011">
    <property type="protein sequence ID" value="SFA52896.1"/>
    <property type="molecule type" value="Genomic_DNA"/>
</dbReference>
<keyword evidence="3" id="KW-1185">Reference proteome</keyword>